<gene>
    <name evidence="2" type="ORF">WG66_4059</name>
</gene>
<dbReference type="EMBL" id="LATX01001182">
    <property type="protein sequence ID" value="KTB43363.1"/>
    <property type="molecule type" value="Genomic_DNA"/>
</dbReference>
<organism evidence="2 3">
    <name type="scientific">Moniliophthora roreri</name>
    <name type="common">Frosty pod rot fungus</name>
    <name type="synonym">Monilia roreri</name>
    <dbReference type="NCBI Taxonomy" id="221103"/>
    <lineage>
        <taxon>Eukaryota</taxon>
        <taxon>Fungi</taxon>
        <taxon>Dikarya</taxon>
        <taxon>Basidiomycota</taxon>
        <taxon>Agaricomycotina</taxon>
        <taxon>Agaricomycetes</taxon>
        <taxon>Agaricomycetidae</taxon>
        <taxon>Agaricales</taxon>
        <taxon>Marasmiineae</taxon>
        <taxon>Marasmiaceae</taxon>
        <taxon>Moniliophthora</taxon>
    </lineage>
</organism>
<feature type="transmembrane region" description="Helical" evidence="1">
    <location>
        <begin position="20"/>
        <end position="39"/>
    </location>
</feature>
<evidence type="ECO:0000313" key="2">
    <source>
        <dbReference type="EMBL" id="KTB43363.1"/>
    </source>
</evidence>
<evidence type="ECO:0000313" key="3">
    <source>
        <dbReference type="Proteomes" id="UP000054988"/>
    </source>
</evidence>
<name>A0A0W0G472_MONRR</name>
<keyword evidence="1" id="KW-0472">Membrane</keyword>
<evidence type="ECO:0000256" key="1">
    <source>
        <dbReference type="SAM" id="Phobius"/>
    </source>
</evidence>
<dbReference type="eggNOG" id="ENOG502S8T8">
    <property type="taxonomic scope" value="Eukaryota"/>
</dbReference>
<comment type="caution">
    <text evidence="2">The sequence shown here is derived from an EMBL/GenBank/DDBJ whole genome shotgun (WGS) entry which is preliminary data.</text>
</comment>
<keyword evidence="1" id="KW-1133">Transmembrane helix</keyword>
<feature type="transmembrane region" description="Helical" evidence="1">
    <location>
        <begin position="123"/>
        <end position="144"/>
    </location>
</feature>
<accession>A0A0W0G472</accession>
<sequence>MQLTDHDADSEYLARKASNAGYRTLSLITPPLYTAYVLVRRGRGTFSLNGLLQATWIGGAAGAAGGACISYARYKYTNPEAVKTKRIQVAYNTNRIRAEDHATIGSILFSVLTPAILWKRAKIVNLILGGAGIGSGIGSLTHYIRTMSGDPPPVIQIPNATPS</sequence>
<feature type="transmembrane region" description="Helical" evidence="1">
    <location>
        <begin position="51"/>
        <end position="72"/>
    </location>
</feature>
<proteinExistence type="predicted"/>
<dbReference type="AlphaFoldDB" id="A0A0W0G472"/>
<reference evidence="2 3" key="1">
    <citation type="submission" date="2015-12" db="EMBL/GenBank/DDBJ databases">
        <title>Draft genome sequence of Moniliophthora roreri, the causal agent of frosty pod rot of cacao.</title>
        <authorList>
            <person name="Aime M.C."/>
            <person name="Diaz-Valderrama J.R."/>
            <person name="Kijpornyongpan T."/>
            <person name="Phillips-Mora W."/>
        </authorList>
    </citation>
    <scope>NUCLEOTIDE SEQUENCE [LARGE SCALE GENOMIC DNA]</scope>
    <source>
        <strain evidence="2 3">MCA 2952</strain>
    </source>
</reference>
<dbReference type="Proteomes" id="UP000054988">
    <property type="component" value="Unassembled WGS sequence"/>
</dbReference>
<keyword evidence="1" id="KW-0812">Transmembrane</keyword>
<protein>
    <submittedName>
        <fullName evidence="2">Uncharacterized protein</fullName>
    </submittedName>
</protein>